<dbReference type="Proteomes" id="UP000238762">
    <property type="component" value="Unassembled WGS sequence"/>
</dbReference>
<dbReference type="InterPro" id="IPR039498">
    <property type="entry name" value="NTP_transf_5"/>
</dbReference>
<sequence length="395" mass="45939">MTLAIPNRPEEEVLFCCARTSINVENSDRLHSLLKQNLDWNYLLEIAPLHGMIPLLYTHLKNSSDAVPEKVFKQLQTHFEGNAKRNLFLAGELIKTLDLFKQHQIEAIPFKGPTLAISIYGNLAMRQFGDLDILIHPKDVLKAKEILLNHGYKPPTSSLTKAQESAYLKSAAEYNFISQDCQVSVETHWGIVPGDFSLAFPPELFWEDLQPVTIGERKVLSFSPENLLLVLCIQRSKHLWERLDWICDIAEVVRNNPQLNWDKVIDKATQIGCQRMLYLGVYLAKEFLKLEVPEAVWTKVENDSKIEKISLQVSQSLFTQQRERSPLGYRRVLFHLASRERLRDRIQYGWRLATVPTQVEWMRSPLPDSLYFLYYFLRPIRLIKTHKLRPLQYLN</sequence>
<protein>
    <recommendedName>
        <fullName evidence="3">Nucleotidyltransferase family protein</fullName>
    </recommendedName>
</protein>
<dbReference type="AlphaFoldDB" id="A0A2T1C5B4"/>
<reference evidence="1 2" key="2">
    <citation type="submission" date="2018-03" db="EMBL/GenBank/DDBJ databases">
        <title>The ancient ancestry and fast evolution of plastids.</title>
        <authorList>
            <person name="Moore K.R."/>
            <person name="Magnabosco C."/>
            <person name="Momper L."/>
            <person name="Gold D.A."/>
            <person name="Bosak T."/>
            <person name="Fournier G.P."/>
        </authorList>
    </citation>
    <scope>NUCLEOTIDE SEQUENCE [LARGE SCALE GENOMIC DNA]</scope>
    <source>
        <strain evidence="1 2">CCAP 1448/3</strain>
    </source>
</reference>
<dbReference type="Gene3D" id="3.30.460.40">
    <property type="match status" value="1"/>
</dbReference>
<evidence type="ECO:0008006" key="3">
    <source>
        <dbReference type="Google" id="ProtNLM"/>
    </source>
</evidence>
<evidence type="ECO:0000313" key="1">
    <source>
        <dbReference type="EMBL" id="PSB03313.1"/>
    </source>
</evidence>
<gene>
    <name evidence="1" type="ORF">C7B64_09055</name>
</gene>
<organism evidence="1 2">
    <name type="scientific">Merismopedia glauca CCAP 1448/3</name>
    <dbReference type="NCBI Taxonomy" id="1296344"/>
    <lineage>
        <taxon>Bacteria</taxon>
        <taxon>Bacillati</taxon>
        <taxon>Cyanobacteriota</taxon>
        <taxon>Cyanophyceae</taxon>
        <taxon>Synechococcales</taxon>
        <taxon>Merismopediaceae</taxon>
        <taxon>Merismopedia</taxon>
    </lineage>
</organism>
<keyword evidence="2" id="KW-1185">Reference proteome</keyword>
<evidence type="ECO:0000313" key="2">
    <source>
        <dbReference type="Proteomes" id="UP000238762"/>
    </source>
</evidence>
<dbReference type="RefSeq" id="WP_106288320.1">
    <property type="nucleotide sequence ID" value="NZ_CAWNTC010000009.1"/>
</dbReference>
<dbReference type="OrthoDB" id="5366220at2"/>
<name>A0A2T1C5B4_9CYAN</name>
<comment type="caution">
    <text evidence="1">The sequence shown here is derived from an EMBL/GenBank/DDBJ whole genome shotgun (WGS) entry which is preliminary data.</text>
</comment>
<reference evidence="1 2" key="1">
    <citation type="submission" date="2018-02" db="EMBL/GenBank/DDBJ databases">
        <authorList>
            <person name="Cohen D.B."/>
            <person name="Kent A.D."/>
        </authorList>
    </citation>
    <scope>NUCLEOTIDE SEQUENCE [LARGE SCALE GENOMIC DNA]</scope>
    <source>
        <strain evidence="1 2">CCAP 1448/3</strain>
    </source>
</reference>
<accession>A0A2T1C5B4</accession>
<proteinExistence type="predicted"/>
<dbReference type="EMBL" id="PVWJ01000035">
    <property type="protein sequence ID" value="PSB03313.1"/>
    <property type="molecule type" value="Genomic_DNA"/>
</dbReference>
<dbReference type="Pfam" id="PF14907">
    <property type="entry name" value="NTP_transf_5"/>
    <property type="match status" value="1"/>
</dbReference>